<dbReference type="AlphaFoldDB" id="A0A8H7LSG0"/>
<comment type="caution">
    <text evidence="1">The sequence shown here is derived from an EMBL/GenBank/DDBJ whole genome shotgun (WGS) entry which is preliminary data.</text>
</comment>
<dbReference type="EMBL" id="JACYCD010000238">
    <property type="protein sequence ID" value="KAF8699577.1"/>
    <property type="molecule type" value="Genomic_DNA"/>
</dbReference>
<name>A0A8H7LSG0_9AGAM</name>
<accession>A0A8H7LSG0</accession>
<dbReference type="Proteomes" id="UP000602905">
    <property type="component" value="Unassembled WGS sequence"/>
</dbReference>
<gene>
    <name evidence="1" type="ORF">RHS03_06999</name>
</gene>
<dbReference type="OrthoDB" id="3238096at2759"/>
<feature type="non-terminal residue" evidence="1">
    <location>
        <position position="1"/>
    </location>
</feature>
<evidence type="ECO:0000313" key="1">
    <source>
        <dbReference type="EMBL" id="KAF8699577.1"/>
    </source>
</evidence>
<proteinExistence type="predicted"/>
<evidence type="ECO:0000313" key="2">
    <source>
        <dbReference type="Proteomes" id="UP000602905"/>
    </source>
</evidence>
<organism evidence="1 2">
    <name type="scientific">Rhizoctonia solani</name>
    <dbReference type="NCBI Taxonomy" id="456999"/>
    <lineage>
        <taxon>Eukaryota</taxon>
        <taxon>Fungi</taxon>
        <taxon>Dikarya</taxon>
        <taxon>Basidiomycota</taxon>
        <taxon>Agaricomycotina</taxon>
        <taxon>Agaricomycetes</taxon>
        <taxon>Cantharellales</taxon>
        <taxon>Ceratobasidiaceae</taxon>
        <taxon>Rhizoctonia</taxon>
    </lineage>
</organism>
<sequence length="259" mass="30059">MEPHDPYEVGTFEIRWPPTYRAVTNIDSTWLTDEPSNVPTSIFSSRPPIPVITLPSADGPPVPPLPYPHKNALPLHSFFMCRILDAQEWFESTAEIFAKPNWESSSRSITHKLKALVEQHKDNSPPALIDTINRIVVEVQKFELRIHYRCRVKKPDQPIHPDPFWIYNGYEDALDSFVWSMGSPQWRNHRENKNYPDMLSPYELHYELLLTLELWKSFSQTIKDAPAVEVRQARARAFAAEMEAMQKEVESWGCSIFPN</sequence>
<reference evidence="1" key="1">
    <citation type="submission" date="2020-09" db="EMBL/GenBank/DDBJ databases">
        <title>Comparative genome analyses of four rice-infecting Rhizoctonia solani isolates reveal extensive enrichment of homogalacturonan modification genes.</title>
        <authorList>
            <person name="Lee D.-Y."/>
            <person name="Jeon J."/>
            <person name="Kim K.-T."/>
            <person name="Cheong K."/>
            <person name="Song H."/>
            <person name="Choi G."/>
            <person name="Ko J."/>
            <person name="Opiyo S.O."/>
            <person name="Zuo S."/>
            <person name="Madhav S."/>
            <person name="Lee Y.-H."/>
            <person name="Wang G.-L."/>
        </authorList>
    </citation>
    <scope>NUCLEOTIDE SEQUENCE</scope>
    <source>
        <strain evidence="1">AG1-IA WGL</strain>
    </source>
</reference>
<protein>
    <submittedName>
        <fullName evidence="1">Uncharacterized protein</fullName>
    </submittedName>
</protein>